<sequence length="341" mass="38029">MSELAMVGVDLGKHSFHLHGQDKAGREVFRKKLSRQQIIRFFSNLPACTVAMEACAGAHFVARELMVMGHEAKLISPQFVRPYVKGNKNDFVDAEAICEAASRPSMRFVSPKTEAQQTLSVLHRIRESLVRDRTKIVNQMHGFLLEFGISLPRGLAIMKRLPVILTEHELPTRLTTLLDRLREHFNYLDTQIKDLDKDLARQLADDDLGSRLLSMPCVGPITDSLLAVEMGDGKQYASSRDFAASIGLVPRQYSTGGKANLLGISKRGDKNLRRLLVQCARVYLQQLKNQHGALADWVRSLLIRRHSNVVACALANKLARIAWAISVGHRVFNAGTDAMAI</sequence>
<evidence type="ECO:0000313" key="4">
    <source>
        <dbReference type="EMBL" id="MQT88269.1"/>
    </source>
</evidence>
<evidence type="ECO:0000259" key="1">
    <source>
        <dbReference type="Pfam" id="PF01548"/>
    </source>
</evidence>
<dbReference type="RefSeq" id="WP_153326826.1">
    <property type="nucleotide sequence ID" value="NZ_WIWI01000007.1"/>
</dbReference>
<evidence type="ECO:0000313" key="6">
    <source>
        <dbReference type="Proteomes" id="UP000489190"/>
    </source>
</evidence>
<dbReference type="AlphaFoldDB" id="A0A7X1W6I9"/>
<protein>
    <submittedName>
        <fullName evidence="3">IS110 family transposase</fullName>
    </submittedName>
</protein>
<gene>
    <name evidence="4" type="ORF">GHO39_03805</name>
    <name evidence="3" type="ORF">GHO40_05475</name>
</gene>
<evidence type="ECO:0000313" key="3">
    <source>
        <dbReference type="EMBL" id="MQT46184.1"/>
    </source>
</evidence>
<dbReference type="GO" id="GO:0004803">
    <property type="term" value="F:transposase activity"/>
    <property type="evidence" value="ECO:0007669"/>
    <property type="project" value="InterPro"/>
</dbReference>
<dbReference type="Proteomes" id="UP000489190">
    <property type="component" value="Unassembled WGS sequence"/>
</dbReference>
<comment type="caution">
    <text evidence="3">The sequence shown here is derived from an EMBL/GenBank/DDBJ whole genome shotgun (WGS) entry which is preliminary data.</text>
</comment>
<feature type="domain" description="Transposase IS116/IS110/IS902 C-terminal" evidence="2">
    <location>
        <begin position="210"/>
        <end position="286"/>
    </location>
</feature>
<evidence type="ECO:0000259" key="2">
    <source>
        <dbReference type="Pfam" id="PF02371"/>
    </source>
</evidence>
<dbReference type="Proteomes" id="UP000441404">
    <property type="component" value="Unassembled WGS sequence"/>
</dbReference>
<dbReference type="GO" id="GO:0003677">
    <property type="term" value="F:DNA binding"/>
    <property type="evidence" value="ECO:0007669"/>
    <property type="project" value="InterPro"/>
</dbReference>
<accession>A0A7X1W6I9</accession>
<proteinExistence type="predicted"/>
<organism evidence="3 5">
    <name type="scientific">Pseudomonas helleri</name>
    <dbReference type="NCBI Taxonomy" id="1608996"/>
    <lineage>
        <taxon>Bacteria</taxon>
        <taxon>Pseudomonadati</taxon>
        <taxon>Pseudomonadota</taxon>
        <taxon>Gammaproteobacteria</taxon>
        <taxon>Pseudomonadales</taxon>
        <taxon>Pseudomonadaceae</taxon>
        <taxon>Pseudomonas</taxon>
    </lineage>
</organism>
<dbReference type="InterPro" id="IPR002525">
    <property type="entry name" value="Transp_IS110-like_N"/>
</dbReference>
<dbReference type="PANTHER" id="PTHR33055">
    <property type="entry name" value="TRANSPOSASE FOR INSERTION SEQUENCE ELEMENT IS1111A"/>
    <property type="match status" value="1"/>
</dbReference>
<reference evidence="5 6" key="1">
    <citation type="submission" date="2019-10" db="EMBL/GenBank/DDBJ databases">
        <title>Evaluation of single-gene subtyping targets for Pseudomonas.</title>
        <authorList>
            <person name="Reichler S.J."/>
            <person name="Orsi R.H."/>
            <person name="Wiedmann M."/>
            <person name="Martin N.H."/>
            <person name="Murphy S.I."/>
        </authorList>
    </citation>
    <scope>NUCLEOTIDE SEQUENCE [LARGE SCALE GENOMIC DNA]</scope>
    <source>
        <strain evidence="4 6">FSL R10-3254</strain>
        <strain evidence="3 5">FSL R10-3257</strain>
    </source>
</reference>
<dbReference type="PANTHER" id="PTHR33055:SF3">
    <property type="entry name" value="PUTATIVE TRANSPOSASE FOR IS117-RELATED"/>
    <property type="match status" value="1"/>
</dbReference>
<dbReference type="GO" id="GO:0006313">
    <property type="term" value="P:DNA transposition"/>
    <property type="evidence" value="ECO:0007669"/>
    <property type="project" value="InterPro"/>
</dbReference>
<name>A0A7X1W6I9_9PSED</name>
<evidence type="ECO:0000313" key="5">
    <source>
        <dbReference type="Proteomes" id="UP000441404"/>
    </source>
</evidence>
<dbReference type="EMBL" id="WIWJ01000007">
    <property type="protein sequence ID" value="MQT46184.1"/>
    <property type="molecule type" value="Genomic_DNA"/>
</dbReference>
<dbReference type="InterPro" id="IPR003346">
    <property type="entry name" value="Transposase_20"/>
</dbReference>
<dbReference type="EMBL" id="WIWI01000007">
    <property type="protein sequence ID" value="MQT88269.1"/>
    <property type="molecule type" value="Genomic_DNA"/>
</dbReference>
<dbReference type="Pfam" id="PF01548">
    <property type="entry name" value="DEDD_Tnp_IS110"/>
    <property type="match status" value="1"/>
</dbReference>
<dbReference type="NCBIfam" id="NF033542">
    <property type="entry name" value="transpos_IS110"/>
    <property type="match status" value="1"/>
</dbReference>
<dbReference type="InterPro" id="IPR047650">
    <property type="entry name" value="Transpos_IS110"/>
</dbReference>
<feature type="domain" description="Transposase IS110-like N-terminal" evidence="1">
    <location>
        <begin position="7"/>
        <end position="146"/>
    </location>
</feature>
<dbReference type="Pfam" id="PF02371">
    <property type="entry name" value="Transposase_20"/>
    <property type="match status" value="1"/>
</dbReference>